<dbReference type="GO" id="GO:0016607">
    <property type="term" value="C:nuclear speck"/>
    <property type="evidence" value="ECO:0007669"/>
    <property type="project" value="TreeGrafter"/>
</dbReference>
<keyword evidence="2" id="KW-0175">Coiled coil</keyword>
<feature type="region of interest" description="Disordered" evidence="3">
    <location>
        <begin position="188"/>
        <end position="208"/>
    </location>
</feature>
<dbReference type="AlphaFoldDB" id="A0A8S1GM74"/>
<evidence type="ECO:0000256" key="1">
    <source>
        <dbReference type="ARBA" id="ARBA00009097"/>
    </source>
</evidence>
<proteinExistence type="inferred from homology"/>
<gene>
    <name evidence="4" type="ORF">CAUJ_LOCUS28</name>
</gene>
<dbReference type="Pfam" id="PF16046">
    <property type="entry name" value="FAM76"/>
    <property type="match status" value="1"/>
</dbReference>
<protein>
    <recommendedName>
        <fullName evidence="6">Protein FAM76A</fullName>
    </recommendedName>
</protein>
<comment type="similarity">
    <text evidence="1">Belongs to the FAM76 family.</text>
</comment>
<dbReference type="PANTHER" id="PTHR46176">
    <property type="entry name" value="LD21662P"/>
    <property type="match status" value="1"/>
</dbReference>
<sequence length="228" mass="25531">MSGLVKKCCNCRVDLPESSSAPQCAKCQKNEQKYGKPTTCKFCQLNAAFHEQKCVYCSHSERKFGPPVSCANCKLNSAFQKHPRAAGPTLCRMCIMQARSMKQSTLAGVTVPPLEKHSSSTKTSGKRKRHEKSSDESAAKMGRAENALAQTDLMHLQQLRDKIARLSSTIKEKEEMILQRDKTIASMKAAASSMERKHREKVEQLQKEKEEAITTVIEKHRTSKSKKT</sequence>
<dbReference type="InterPro" id="IPR032017">
    <property type="entry name" value="FAM76"/>
</dbReference>
<accession>A0A8S1GM74</accession>
<dbReference type="PANTHER" id="PTHR46176:SF1">
    <property type="entry name" value="LD21662P"/>
    <property type="match status" value="1"/>
</dbReference>
<reference evidence="4" key="1">
    <citation type="submission" date="2020-10" db="EMBL/GenBank/DDBJ databases">
        <authorList>
            <person name="Kikuchi T."/>
        </authorList>
    </citation>
    <scope>NUCLEOTIDE SEQUENCE</scope>
    <source>
        <strain evidence="4">NKZ352</strain>
    </source>
</reference>
<organism evidence="4 5">
    <name type="scientific">Caenorhabditis auriculariae</name>
    <dbReference type="NCBI Taxonomy" id="2777116"/>
    <lineage>
        <taxon>Eukaryota</taxon>
        <taxon>Metazoa</taxon>
        <taxon>Ecdysozoa</taxon>
        <taxon>Nematoda</taxon>
        <taxon>Chromadorea</taxon>
        <taxon>Rhabditida</taxon>
        <taxon>Rhabditina</taxon>
        <taxon>Rhabditomorpha</taxon>
        <taxon>Rhabditoidea</taxon>
        <taxon>Rhabditidae</taxon>
        <taxon>Peloderinae</taxon>
        <taxon>Caenorhabditis</taxon>
    </lineage>
</organism>
<feature type="compositionally biased region" description="Basic and acidic residues" evidence="3">
    <location>
        <begin position="194"/>
        <end position="208"/>
    </location>
</feature>
<evidence type="ECO:0000313" key="4">
    <source>
        <dbReference type="EMBL" id="CAD6184109.1"/>
    </source>
</evidence>
<evidence type="ECO:0000256" key="3">
    <source>
        <dbReference type="SAM" id="MobiDB-lite"/>
    </source>
</evidence>
<feature type="region of interest" description="Disordered" evidence="3">
    <location>
        <begin position="106"/>
        <end position="140"/>
    </location>
</feature>
<evidence type="ECO:0000256" key="2">
    <source>
        <dbReference type="ARBA" id="ARBA00023054"/>
    </source>
</evidence>
<dbReference type="OrthoDB" id="3689at2759"/>
<name>A0A8S1GM74_9PELO</name>
<evidence type="ECO:0008006" key="6">
    <source>
        <dbReference type="Google" id="ProtNLM"/>
    </source>
</evidence>
<evidence type="ECO:0000313" key="5">
    <source>
        <dbReference type="Proteomes" id="UP000835052"/>
    </source>
</evidence>
<comment type="caution">
    <text evidence="4">The sequence shown here is derived from an EMBL/GenBank/DDBJ whole genome shotgun (WGS) entry which is preliminary data.</text>
</comment>
<dbReference type="EMBL" id="CAJGYM010000001">
    <property type="protein sequence ID" value="CAD6184109.1"/>
    <property type="molecule type" value="Genomic_DNA"/>
</dbReference>
<keyword evidence="5" id="KW-1185">Reference proteome</keyword>
<dbReference type="Proteomes" id="UP000835052">
    <property type="component" value="Unassembled WGS sequence"/>
</dbReference>